<sequence length="244" mass="26718">MSLAIVIMAAGKGTRMKSDLPKVLHKAAGRALIEHVILKSESLKPDTIILIVGHKAELVRDAVRHFQVTCALQEPQQGTGHAVMQAEAALEGFRGEVLILSGDAPLFTEETLRTLISFHRETGAAATVLTADLHNPTGYGRIIRNTGTDSVRKIVEEKDASEEEKAVQEINSGVYVFNAHTLFSSLKEITTDNAQAEYYLTDVFGVCFQKGLRVAAWKTPNPDEIHGINTPEQLLHAERLLLQS</sequence>
<protein>
    <recommendedName>
        <fullName evidence="7">Nucleotidyl transferase domain-containing protein</fullName>
    </recommendedName>
</protein>
<dbReference type="Pfam" id="PF00483">
    <property type="entry name" value="NTP_transferase"/>
    <property type="match status" value="1"/>
</dbReference>
<comment type="catalytic activity">
    <reaction evidence="4">
        <text>alpha-D-glucosamine 1-phosphate + acetyl-CoA = N-acetyl-alpha-D-glucosamine 1-phosphate + CoA + H(+)</text>
        <dbReference type="Rhea" id="RHEA:13725"/>
        <dbReference type="ChEBI" id="CHEBI:15378"/>
        <dbReference type="ChEBI" id="CHEBI:57287"/>
        <dbReference type="ChEBI" id="CHEBI:57288"/>
        <dbReference type="ChEBI" id="CHEBI:57776"/>
        <dbReference type="ChEBI" id="CHEBI:58516"/>
        <dbReference type="EC" id="2.3.1.157"/>
    </reaction>
</comment>
<dbReference type="AlphaFoldDB" id="A0A165L6N0"/>
<evidence type="ECO:0000256" key="4">
    <source>
        <dbReference type="ARBA" id="ARBA00048247"/>
    </source>
</evidence>
<dbReference type="InterPro" id="IPR029044">
    <property type="entry name" value="Nucleotide-diphossugar_trans"/>
</dbReference>
<dbReference type="InterPro" id="IPR050065">
    <property type="entry name" value="GlmU-like"/>
</dbReference>
<dbReference type="Gene3D" id="3.90.550.10">
    <property type="entry name" value="Spore Coat Polysaccharide Biosynthesis Protein SpsA, Chain A"/>
    <property type="match status" value="1"/>
</dbReference>
<organism evidence="8 9">
    <name type="scientific">Pelodictyon luteolum</name>
    <dbReference type="NCBI Taxonomy" id="1100"/>
    <lineage>
        <taxon>Bacteria</taxon>
        <taxon>Pseudomonadati</taxon>
        <taxon>Chlorobiota</taxon>
        <taxon>Chlorobiia</taxon>
        <taxon>Chlorobiales</taxon>
        <taxon>Chlorobiaceae</taxon>
        <taxon>Chlorobium/Pelodictyon group</taxon>
        <taxon>Pelodictyon</taxon>
    </lineage>
</organism>
<keyword evidence="3" id="KW-0012">Acyltransferase</keyword>
<proteinExistence type="predicted"/>
<keyword evidence="1" id="KW-0808">Transferase</keyword>
<dbReference type="Proteomes" id="UP000076481">
    <property type="component" value="Unassembled WGS sequence"/>
</dbReference>
<evidence type="ECO:0000313" key="8">
    <source>
        <dbReference type="EMBL" id="KZK73637.1"/>
    </source>
</evidence>
<comment type="function">
    <text evidence="6">Catalyzes the last two sequential reactions in the de novo biosynthetic pathway for UDP-N-acetylglucosamine (UDP-GlcNAc). The C-terminal domain catalyzes the transfer of acetyl group from acetyl coenzyme A to glucosamine-1-phosphate (GlcN-1-P) to produce N-acetylglucosamine-1-phosphate (GlcNAc-1-P), which is converted into UDP-GlcNAc by the transfer of uridine 5-monophosphate (from uridine 5-triphosphate), a reaction catalyzed by the N-terminal domain.</text>
</comment>
<dbReference type="RefSeq" id="WP_303682339.1">
    <property type="nucleotide sequence ID" value="NZ_LVWG01000035.1"/>
</dbReference>
<dbReference type="InterPro" id="IPR005835">
    <property type="entry name" value="NTP_transferase_dom"/>
</dbReference>
<accession>A0A165L6N0</accession>
<evidence type="ECO:0000256" key="2">
    <source>
        <dbReference type="ARBA" id="ARBA00022695"/>
    </source>
</evidence>
<dbReference type="EMBL" id="LVWG01000035">
    <property type="protein sequence ID" value="KZK73637.1"/>
    <property type="molecule type" value="Genomic_DNA"/>
</dbReference>
<feature type="domain" description="Nucleotidyl transferase" evidence="7">
    <location>
        <begin position="6"/>
        <end position="213"/>
    </location>
</feature>
<dbReference type="GO" id="GO:0019134">
    <property type="term" value="F:glucosamine-1-phosphate N-acetyltransferase activity"/>
    <property type="evidence" value="ECO:0007669"/>
    <property type="project" value="UniProtKB-EC"/>
</dbReference>
<gene>
    <name evidence="8" type="ORF">A3K90_08470</name>
</gene>
<evidence type="ECO:0000256" key="5">
    <source>
        <dbReference type="ARBA" id="ARBA00048493"/>
    </source>
</evidence>
<comment type="catalytic activity">
    <reaction evidence="5">
        <text>N-acetyl-alpha-D-glucosamine 1-phosphate + UTP + H(+) = UDP-N-acetyl-alpha-D-glucosamine + diphosphate</text>
        <dbReference type="Rhea" id="RHEA:13509"/>
        <dbReference type="ChEBI" id="CHEBI:15378"/>
        <dbReference type="ChEBI" id="CHEBI:33019"/>
        <dbReference type="ChEBI" id="CHEBI:46398"/>
        <dbReference type="ChEBI" id="CHEBI:57705"/>
        <dbReference type="ChEBI" id="CHEBI:57776"/>
        <dbReference type="EC" id="2.7.7.23"/>
    </reaction>
</comment>
<dbReference type="SUPFAM" id="SSF53448">
    <property type="entry name" value="Nucleotide-diphospho-sugar transferases"/>
    <property type="match status" value="1"/>
</dbReference>
<evidence type="ECO:0000256" key="6">
    <source>
        <dbReference type="ARBA" id="ARBA00049628"/>
    </source>
</evidence>
<evidence type="ECO:0000256" key="1">
    <source>
        <dbReference type="ARBA" id="ARBA00022679"/>
    </source>
</evidence>
<dbReference type="PANTHER" id="PTHR43584">
    <property type="entry name" value="NUCLEOTIDYL TRANSFERASE"/>
    <property type="match status" value="1"/>
</dbReference>
<evidence type="ECO:0000256" key="3">
    <source>
        <dbReference type="ARBA" id="ARBA00023315"/>
    </source>
</evidence>
<dbReference type="GO" id="GO:0003977">
    <property type="term" value="F:UDP-N-acetylglucosamine diphosphorylase activity"/>
    <property type="evidence" value="ECO:0007669"/>
    <property type="project" value="UniProtKB-EC"/>
</dbReference>
<evidence type="ECO:0000259" key="7">
    <source>
        <dbReference type="Pfam" id="PF00483"/>
    </source>
</evidence>
<reference evidence="8 9" key="1">
    <citation type="submission" date="2016-03" db="EMBL/GenBank/DDBJ databases">
        <title>Speciation and ecological success in dimly lit waters: horizontal gene transfer in a green sulfur bacteria bloom unveiled by metagenomic assembly.</title>
        <authorList>
            <person name="Llorens-Mares T."/>
            <person name="Liu Z."/>
            <person name="Allen L.Z."/>
            <person name="Rusch D.B."/>
            <person name="Craig M.T."/>
            <person name="Dupont C.L."/>
            <person name="Bryant D.A."/>
            <person name="Casamayor E.O."/>
        </authorList>
    </citation>
    <scope>NUCLEOTIDE SEQUENCE [LARGE SCALE GENOMIC DNA]</scope>
    <source>
        <strain evidence="8">CIII</strain>
    </source>
</reference>
<keyword evidence="2" id="KW-0548">Nucleotidyltransferase</keyword>
<dbReference type="CDD" id="cd02540">
    <property type="entry name" value="GT2_GlmU_N_bac"/>
    <property type="match status" value="1"/>
</dbReference>
<comment type="caution">
    <text evidence="8">The sequence shown here is derived from an EMBL/GenBank/DDBJ whole genome shotgun (WGS) entry which is preliminary data.</text>
</comment>
<evidence type="ECO:0000313" key="9">
    <source>
        <dbReference type="Proteomes" id="UP000076481"/>
    </source>
</evidence>
<name>A0A165L6N0_PELLU</name>
<dbReference type="PANTHER" id="PTHR43584:SF3">
    <property type="entry name" value="BIFUNCTIONAL PROTEIN GLMU"/>
    <property type="match status" value="1"/>
</dbReference>